<dbReference type="Proteomes" id="UP000494162">
    <property type="component" value="Unassembled WGS sequence"/>
</dbReference>
<dbReference type="GeneID" id="93170247"/>
<evidence type="ECO:0000313" key="11">
    <source>
        <dbReference type="EMBL" id="VWB67995.1"/>
    </source>
</evidence>
<dbReference type="GO" id="GO:0005886">
    <property type="term" value="C:plasma membrane"/>
    <property type="evidence" value="ECO:0007669"/>
    <property type="project" value="UniProtKB-SubCell"/>
</dbReference>
<keyword evidence="2" id="KW-1003">Cell membrane</keyword>
<keyword evidence="4" id="KW-0808">Transferase</keyword>
<feature type="transmembrane region" description="Helical" evidence="8">
    <location>
        <begin position="131"/>
        <end position="148"/>
    </location>
</feature>
<feature type="transmembrane region" description="Helical" evidence="8">
    <location>
        <begin position="155"/>
        <end position="185"/>
    </location>
</feature>
<dbReference type="GO" id="GO:0009103">
    <property type="term" value="P:lipopolysaccharide biosynthetic process"/>
    <property type="evidence" value="ECO:0007669"/>
    <property type="project" value="UniProtKB-ARBA"/>
</dbReference>
<evidence type="ECO:0000256" key="3">
    <source>
        <dbReference type="ARBA" id="ARBA00022676"/>
    </source>
</evidence>
<dbReference type="Pfam" id="PF13231">
    <property type="entry name" value="PMT_2"/>
    <property type="match status" value="1"/>
</dbReference>
<gene>
    <name evidence="11" type="ORF">BPS26883_03218</name>
    <name evidence="10" type="ORF">FEQ00_05529</name>
</gene>
<feature type="transmembrane region" description="Helical" evidence="8">
    <location>
        <begin position="12"/>
        <end position="30"/>
    </location>
</feature>
<feature type="transmembrane region" description="Helical" evidence="8">
    <location>
        <begin position="243"/>
        <end position="266"/>
    </location>
</feature>
<sequence length="492" mass="54556">MAQVTTREPLPLLALLPINAVVWTVAAWLSRGNLDMQGDMIENYAWGIEWQAGYFKHPPLFAWVTAAWFRIFPNTDLAYFALSSVNVLIGLLGIVALAGQFVPRRIAVVAGLAMAVSPLYSTLAVKFNANAILLSLWPWTAYFFVRFMQTGRRRFALALGVFGALSLLGKYFSVVLLTALLTAALARPAWRARLWSWPALIAVAAGAAVLGPHIAWLVTDRFETFSYAEGRMGGARWAAVERFGVYTLAQIAYLCLSFGFVVLLAGRSRWRAVRTMIDSNVRPSRYPDLWWLTFGPLIVTGGVAVATGTQMASVWGMAAWFAIVPMWLAVLREAEINVEPERARRLMAAYWAIVLVATAAVGFNAVLRGTDDAAEPRKELAMAARLLWRTAVGGEIPVVTGTVHEAQSVLFYGNRRTRYWDMERPRTTPWLTADEVRQQGVLLVCRVGDTACVERSAAFSREVPNYVEVSKRAWGRVMAARGYVLFVLKPAE</sequence>
<keyword evidence="13" id="KW-1185">Reference proteome</keyword>
<evidence type="ECO:0000256" key="4">
    <source>
        <dbReference type="ARBA" id="ARBA00022679"/>
    </source>
</evidence>
<keyword evidence="6 8" id="KW-1133">Transmembrane helix</keyword>
<keyword evidence="3" id="KW-0328">Glycosyltransferase</keyword>
<accession>A0A6P2LD48</accession>
<dbReference type="GO" id="GO:0016763">
    <property type="term" value="F:pentosyltransferase activity"/>
    <property type="evidence" value="ECO:0007669"/>
    <property type="project" value="TreeGrafter"/>
</dbReference>
<feature type="transmembrane region" description="Helical" evidence="8">
    <location>
        <begin position="350"/>
        <end position="367"/>
    </location>
</feature>
<dbReference type="PANTHER" id="PTHR33908:SF9">
    <property type="entry name" value="BLL5595 PROTEIN"/>
    <property type="match status" value="1"/>
</dbReference>
<dbReference type="InterPro" id="IPR038731">
    <property type="entry name" value="RgtA/B/C-like"/>
</dbReference>
<organism evidence="11 12">
    <name type="scientific">Burkholderia pseudomultivorans</name>
    <dbReference type="NCBI Taxonomy" id="1207504"/>
    <lineage>
        <taxon>Bacteria</taxon>
        <taxon>Pseudomonadati</taxon>
        <taxon>Pseudomonadota</taxon>
        <taxon>Betaproteobacteria</taxon>
        <taxon>Burkholderiales</taxon>
        <taxon>Burkholderiaceae</taxon>
        <taxon>Burkholderia</taxon>
        <taxon>Burkholderia cepacia complex</taxon>
    </lineage>
</organism>
<name>A0A6P2LD48_9BURK</name>
<feature type="domain" description="Glycosyltransferase RgtA/B/C/D-like" evidence="9">
    <location>
        <begin position="56"/>
        <end position="216"/>
    </location>
</feature>
<dbReference type="AlphaFoldDB" id="A0A6P2LD48"/>
<dbReference type="InterPro" id="IPR050297">
    <property type="entry name" value="LipidA_mod_glycosyltrf_83"/>
</dbReference>
<keyword evidence="7 8" id="KW-0472">Membrane</keyword>
<evidence type="ECO:0000256" key="7">
    <source>
        <dbReference type="ARBA" id="ARBA00023136"/>
    </source>
</evidence>
<evidence type="ECO:0000313" key="13">
    <source>
        <dbReference type="Proteomes" id="UP001248067"/>
    </source>
</evidence>
<dbReference type="RefSeq" id="WP_174902749.1">
    <property type="nucleotide sequence ID" value="NZ_CABVPP010000021.1"/>
</dbReference>
<protein>
    <recommendedName>
        <fullName evidence="9">Glycosyltransferase RgtA/B/C/D-like domain-containing protein</fullName>
    </recommendedName>
</protein>
<feature type="transmembrane region" description="Helical" evidence="8">
    <location>
        <begin position="197"/>
        <end position="222"/>
    </location>
</feature>
<feature type="transmembrane region" description="Helical" evidence="8">
    <location>
        <begin position="289"/>
        <end position="307"/>
    </location>
</feature>
<feature type="transmembrane region" description="Helical" evidence="8">
    <location>
        <begin position="106"/>
        <end position="125"/>
    </location>
</feature>
<dbReference type="EMBL" id="CABVPP010000021">
    <property type="protein sequence ID" value="VWB67995.1"/>
    <property type="molecule type" value="Genomic_DNA"/>
</dbReference>
<evidence type="ECO:0000256" key="1">
    <source>
        <dbReference type="ARBA" id="ARBA00004651"/>
    </source>
</evidence>
<reference evidence="10 13" key="1">
    <citation type="submission" date="2019-06" db="EMBL/GenBank/DDBJ databases">
        <title>Evolution of Burkholderia multivorans in the lungs of Cystic Fibrosis patients.</title>
        <authorList>
            <person name="Moreira L.M."/>
        </authorList>
    </citation>
    <scope>NUCLEOTIDE SEQUENCE [LARGE SCALE GENOMIC DNA]</scope>
    <source>
        <strain evidence="10 13">VC13239</strain>
    </source>
</reference>
<proteinExistence type="predicted"/>
<keyword evidence="5 8" id="KW-0812">Transmembrane</keyword>
<evidence type="ECO:0000256" key="8">
    <source>
        <dbReference type="SAM" id="Phobius"/>
    </source>
</evidence>
<dbReference type="Proteomes" id="UP001248067">
    <property type="component" value="Unassembled WGS sequence"/>
</dbReference>
<dbReference type="EMBL" id="VJSY01000053">
    <property type="protein sequence ID" value="MDR8757084.1"/>
    <property type="molecule type" value="Genomic_DNA"/>
</dbReference>
<feature type="transmembrane region" description="Helical" evidence="8">
    <location>
        <begin position="314"/>
        <end position="330"/>
    </location>
</feature>
<evidence type="ECO:0000313" key="12">
    <source>
        <dbReference type="Proteomes" id="UP000494162"/>
    </source>
</evidence>
<evidence type="ECO:0000313" key="10">
    <source>
        <dbReference type="EMBL" id="MDR8757084.1"/>
    </source>
</evidence>
<feature type="transmembrane region" description="Helical" evidence="8">
    <location>
        <begin position="77"/>
        <end position="99"/>
    </location>
</feature>
<evidence type="ECO:0000256" key="6">
    <source>
        <dbReference type="ARBA" id="ARBA00022989"/>
    </source>
</evidence>
<dbReference type="PANTHER" id="PTHR33908">
    <property type="entry name" value="MANNOSYLTRANSFERASE YKCB-RELATED"/>
    <property type="match status" value="1"/>
</dbReference>
<evidence type="ECO:0000256" key="2">
    <source>
        <dbReference type="ARBA" id="ARBA00022475"/>
    </source>
</evidence>
<comment type="subcellular location">
    <subcellularLocation>
        <location evidence="1">Cell membrane</location>
        <topology evidence="1">Multi-pass membrane protein</topology>
    </subcellularLocation>
</comment>
<evidence type="ECO:0000256" key="5">
    <source>
        <dbReference type="ARBA" id="ARBA00022692"/>
    </source>
</evidence>
<evidence type="ECO:0000259" key="9">
    <source>
        <dbReference type="Pfam" id="PF13231"/>
    </source>
</evidence>
<reference evidence="11 12" key="2">
    <citation type="submission" date="2019-09" db="EMBL/GenBank/DDBJ databases">
        <authorList>
            <person name="Depoorter E."/>
        </authorList>
    </citation>
    <scope>NUCLEOTIDE SEQUENCE [LARGE SCALE GENOMIC DNA]</scope>
    <source>
        <strain evidence="11">LMG 26883</strain>
    </source>
</reference>